<keyword evidence="2" id="KW-1185">Reference proteome</keyword>
<dbReference type="GO" id="GO:0005737">
    <property type="term" value="C:cytoplasm"/>
    <property type="evidence" value="ECO:0007669"/>
    <property type="project" value="TreeGrafter"/>
</dbReference>
<proteinExistence type="predicted"/>
<dbReference type="InterPro" id="IPR052407">
    <property type="entry name" value="BTB_POZ_domain_cont_9"/>
</dbReference>
<feature type="domain" description="BACK" evidence="1">
    <location>
        <begin position="2"/>
        <end position="71"/>
    </location>
</feature>
<evidence type="ECO:0000313" key="2">
    <source>
        <dbReference type="Proteomes" id="UP000887540"/>
    </source>
</evidence>
<organism evidence="2 3">
    <name type="scientific">Acrobeloides nanus</name>
    <dbReference type="NCBI Taxonomy" id="290746"/>
    <lineage>
        <taxon>Eukaryota</taxon>
        <taxon>Metazoa</taxon>
        <taxon>Ecdysozoa</taxon>
        <taxon>Nematoda</taxon>
        <taxon>Chromadorea</taxon>
        <taxon>Rhabditida</taxon>
        <taxon>Tylenchina</taxon>
        <taxon>Cephalobomorpha</taxon>
        <taxon>Cephaloboidea</taxon>
        <taxon>Cephalobidae</taxon>
        <taxon>Acrobeloides</taxon>
    </lineage>
</organism>
<dbReference type="InterPro" id="IPR011705">
    <property type="entry name" value="BACK"/>
</dbReference>
<dbReference type="PANTHER" id="PTHR46306:SF1">
    <property type="entry name" value="BTB_POZ DOMAIN-CONTAINING PROTEIN 9"/>
    <property type="match status" value="1"/>
</dbReference>
<dbReference type="AlphaFoldDB" id="A0A914CID4"/>
<dbReference type="Pfam" id="PF07707">
    <property type="entry name" value="BACK"/>
    <property type="match status" value="1"/>
</dbReference>
<reference evidence="3" key="1">
    <citation type="submission" date="2022-11" db="UniProtKB">
        <authorList>
            <consortium name="WormBaseParasite"/>
        </authorList>
    </citation>
    <scope>IDENTIFICATION</scope>
</reference>
<dbReference type="Gene3D" id="1.25.40.420">
    <property type="match status" value="1"/>
</dbReference>
<protein>
    <submittedName>
        <fullName evidence="3">BACK domain-containing protein</fullName>
    </submittedName>
</protein>
<sequence>MLSVAAFYDSKYLKNACMDFIELNAGFIIKSENFLKVTYVHLLEIISHDILAADEIDIFEAMCKWIKENKPEVVI</sequence>
<evidence type="ECO:0000259" key="1">
    <source>
        <dbReference type="Pfam" id="PF07707"/>
    </source>
</evidence>
<name>A0A914CID4_9BILA</name>
<dbReference type="WBParaSite" id="ACRNAN_scaffold11111.g22726.t1">
    <property type="protein sequence ID" value="ACRNAN_scaffold11111.g22726.t1"/>
    <property type="gene ID" value="ACRNAN_scaffold11111.g22726"/>
</dbReference>
<dbReference type="Proteomes" id="UP000887540">
    <property type="component" value="Unplaced"/>
</dbReference>
<evidence type="ECO:0000313" key="3">
    <source>
        <dbReference type="WBParaSite" id="ACRNAN_scaffold11111.g22726.t1"/>
    </source>
</evidence>
<accession>A0A914CID4</accession>
<dbReference type="PANTHER" id="PTHR46306">
    <property type="entry name" value="BTB/POZ DOMAIN-CONTAINING PROTEIN 9"/>
    <property type="match status" value="1"/>
</dbReference>